<dbReference type="InterPro" id="IPR011989">
    <property type="entry name" value="ARM-like"/>
</dbReference>
<comment type="caution">
    <text evidence="2">The sequence shown here is derived from an EMBL/GenBank/DDBJ whole genome shotgun (WGS) entry which is preliminary data.</text>
</comment>
<organism evidence="2 3">
    <name type="scientific">Actinidia rufa</name>
    <dbReference type="NCBI Taxonomy" id="165716"/>
    <lineage>
        <taxon>Eukaryota</taxon>
        <taxon>Viridiplantae</taxon>
        <taxon>Streptophyta</taxon>
        <taxon>Embryophyta</taxon>
        <taxon>Tracheophyta</taxon>
        <taxon>Spermatophyta</taxon>
        <taxon>Magnoliopsida</taxon>
        <taxon>eudicotyledons</taxon>
        <taxon>Gunneridae</taxon>
        <taxon>Pentapetalae</taxon>
        <taxon>asterids</taxon>
        <taxon>Ericales</taxon>
        <taxon>Actinidiaceae</taxon>
        <taxon>Actinidia</taxon>
    </lineage>
</organism>
<name>A0A7J0EBS3_9ERIC</name>
<dbReference type="InterPro" id="IPR032460">
    <property type="entry name" value="Symplekin/Pta1_N"/>
</dbReference>
<accession>A0A7J0EBS3</accession>
<keyword evidence="3" id="KW-1185">Reference proteome</keyword>
<sequence>MVGIMAANTREKVASLVNLAKFAMDIPSKLERLRPLKNELSQADSVLLRVFPLLLDLHTDRFSPVRKFVTELIGDIGLKNEECIPEIVPVLMTLLKERTPAVARQAICCGIDLFHSSLIKVAIQLDDSLASSWAWVLKFRDEIYSIAFQPGSDGIKFPAVRFVEAVILLYALDPSGSSEPPLHQQLLTCFQKSLPSSIYHGFVEVILYSNLGDLSIEASQNLGLLLDELRLPTVKSLSNSMMIVLINSLSAISKKRPAFYGHIRPVLLGLDPSSSVNKGVRVSGAHHALREGLPLLLAVHTHECCTALVVSTFRSHLLDNALLKIESIRTPKHPSLMGVQTESNPRIPVHWRDCLVGALSEIKSEGLVEQTLHQVCQINGSVEREDDIPTQEKSSSIEGCDAVLSNSGRKRSGLQGEKAIGSLEILISGISADLLAEVVMANMRNLPPNRPKAEGDGEPLLNRGSSPNIVGRDTQFKHLSSILMQLLSVSIAPTHMDFLLDAQQSSSNDIENPQGDKELALVAVADNDVICIGVRYESEQALVPLPVCSSDEVQSAKETGFSALPSGVLDVGSLESGIPGLYSVAHSDRLAETLIVPSLMPTDLEDASQEQVSSLSKSPLDFVQSLSTDRSEELSPKAAIADASSIKSSTATSVGLFAQFVLPKMSAPVMNLADEEKDTLQKLAFTRIVEAYKQIAIARVPPRVGPMANT</sequence>
<proteinExistence type="predicted"/>
<feature type="domain" description="Symplekin/Pta1 N-terminal" evidence="1">
    <location>
        <begin position="100"/>
        <end position="278"/>
    </location>
</feature>
<protein>
    <submittedName>
        <fullName evidence="2">HEAT repeat-containing protein</fullName>
    </submittedName>
</protein>
<dbReference type="PANTHER" id="PTHR47184">
    <property type="entry name" value="PHOSPHATIDYLINOSITOL 3-AND 4-KINASE FAMILY PROTEIN-RELATED"/>
    <property type="match status" value="1"/>
</dbReference>
<evidence type="ECO:0000313" key="3">
    <source>
        <dbReference type="Proteomes" id="UP000585474"/>
    </source>
</evidence>
<dbReference type="OrthoDB" id="1923263at2759"/>
<dbReference type="SUPFAM" id="SSF48371">
    <property type="entry name" value="ARM repeat"/>
    <property type="match status" value="1"/>
</dbReference>
<dbReference type="Pfam" id="PF11935">
    <property type="entry name" value="SYMPK_PTA1_N"/>
    <property type="match status" value="1"/>
</dbReference>
<dbReference type="EMBL" id="BJWL01000003">
    <property type="protein sequence ID" value="GFY83762.1"/>
    <property type="molecule type" value="Genomic_DNA"/>
</dbReference>
<dbReference type="InterPro" id="IPR016024">
    <property type="entry name" value="ARM-type_fold"/>
</dbReference>
<gene>
    <name evidence="2" type="ORF">Acr_03g0005360</name>
</gene>
<dbReference type="Gene3D" id="1.25.10.10">
    <property type="entry name" value="Leucine-rich Repeat Variant"/>
    <property type="match status" value="1"/>
</dbReference>
<evidence type="ECO:0000259" key="1">
    <source>
        <dbReference type="Pfam" id="PF11935"/>
    </source>
</evidence>
<dbReference type="Proteomes" id="UP000585474">
    <property type="component" value="Unassembled WGS sequence"/>
</dbReference>
<reference evidence="2 3" key="1">
    <citation type="submission" date="2019-07" db="EMBL/GenBank/DDBJ databases">
        <title>De Novo Assembly of kiwifruit Actinidia rufa.</title>
        <authorList>
            <person name="Sugita-Konishi S."/>
            <person name="Sato K."/>
            <person name="Mori E."/>
            <person name="Abe Y."/>
            <person name="Kisaki G."/>
            <person name="Hamano K."/>
            <person name="Suezawa K."/>
            <person name="Otani M."/>
            <person name="Fukuda T."/>
            <person name="Manabe T."/>
            <person name="Gomi K."/>
            <person name="Tabuchi M."/>
            <person name="Akimitsu K."/>
            <person name="Kataoka I."/>
        </authorList>
    </citation>
    <scope>NUCLEOTIDE SEQUENCE [LARGE SCALE GENOMIC DNA]</scope>
    <source>
        <strain evidence="3">cv. Fuchu</strain>
    </source>
</reference>
<dbReference type="AlphaFoldDB" id="A0A7J0EBS3"/>
<dbReference type="PANTHER" id="PTHR47184:SF2">
    <property type="entry name" value="SYMPLEKIN"/>
    <property type="match status" value="1"/>
</dbReference>
<evidence type="ECO:0000313" key="2">
    <source>
        <dbReference type="EMBL" id="GFY83762.1"/>
    </source>
</evidence>